<dbReference type="GO" id="GO:0090374">
    <property type="term" value="P:oligopeptide export from mitochondrion"/>
    <property type="evidence" value="ECO:0007669"/>
    <property type="project" value="TreeGrafter"/>
</dbReference>
<evidence type="ECO:0000256" key="12">
    <source>
        <dbReference type="SAM" id="Phobius"/>
    </source>
</evidence>
<proteinExistence type="inferred from homology"/>
<dbReference type="InterPro" id="IPR003593">
    <property type="entry name" value="AAA+_ATPase"/>
</dbReference>
<evidence type="ECO:0000313" key="15">
    <source>
        <dbReference type="EMBL" id="WVZ69182.1"/>
    </source>
</evidence>
<evidence type="ECO:0000256" key="3">
    <source>
        <dbReference type="ARBA" id="ARBA00022448"/>
    </source>
</evidence>
<dbReference type="InterPro" id="IPR017871">
    <property type="entry name" value="ABC_transporter-like_CS"/>
</dbReference>
<dbReference type="CDD" id="cd03249">
    <property type="entry name" value="ABC_MTABC3_MDL1_MDL2"/>
    <property type="match status" value="2"/>
</dbReference>
<accession>A0AAQ3TCL3</accession>
<evidence type="ECO:0000256" key="2">
    <source>
        <dbReference type="ARBA" id="ARBA00007577"/>
    </source>
</evidence>
<dbReference type="Gene3D" id="1.20.1560.10">
    <property type="entry name" value="ABC transporter type 1, transmembrane domain"/>
    <property type="match status" value="2"/>
</dbReference>
<keyword evidence="3" id="KW-0813">Transport</keyword>
<evidence type="ECO:0000256" key="4">
    <source>
        <dbReference type="ARBA" id="ARBA00022692"/>
    </source>
</evidence>
<dbReference type="PROSITE" id="PS50893">
    <property type="entry name" value="ABC_TRANSPORTER_2"/>
    <property type="match status" value="2"/>
</dbReference>
<sequence>MDNGAARDGGEDAKTATDEGSSRATTASKVPFLDMFRYADSVDAALMAVGTVAAVANGMSEPIRTVVFAAVIECFGAGDDGTVLHRVSKVIHVATRPSTVPLARCYYAYLYVVLARDNGGKDGGETTAAEGPGARHDANAGPAPATAAAKHQQQVPSFLGMFRYADRVDAALMAVGTAAAVANGMSEPLMTVVFAAVIECFGADDDTTVLHRVSKVVVYYIYLGIGTAVASFLQVSCWTVAGERQSTRLRSLYLESVLRQDISFFDVEMTTAEAASRMSADTVLIQDALGEKVGKYIQLLTTFVGGFIIGFIRGWMLALVVLACIPPSILSFATVARLRAQISGKRQESYAEAGNIVEQTVGAIRTVISFNGEKKAIAMYNNHIKRAYKATLLEGIITGLGLGCVFFVVFCSYSLIFWYGAKLIISKGYTGGQVINIAMAILLGSTAIGNASPSISAIAEGQSAAQRLFEIINRKPNIDITDTSGMVLEDIKGDVELKDVFFRYPARPEQLILDGLCLKVPSGTTMAIVGESGSGKSTVISLVERFYDPQAGEVLVDGVNIKSQQLHWLRGKISLVSQEPLLFMTSIKDNITYGKEDATLEEIKRAAELANAANFIEKLPNAYETMVGQRGAQLSGGQKQRVAIARAILKNPKILLLDEATSALDVESERLVQEALNRIMVGRTTLIVAHRLSTIRSADCIAVVHRGKVVERGVHDELIKDPDGAYSQLIRLQQAHTKEMHEVPSTELSGSLYKSRSLSLEQSIARDSPRDRGQHSFTKSIGLSGFDELNRQAFTDRQEHEESGDSKSPKKAPTGRLFKLNKPEAPVLILAVIAAFVHGLMFPSFSFMMSGGIRTFYYPPHQLRKDSRLWALACLMFAFIALISIQLEYFLFGVAGGKLIQRVRSLSFESIVHQEVAWFDDPSNSSGALGGRLYIDTLNIKRLVGDNLAILVQCMVTLIAGFSIAFASNWKLTLIVICVIPIVGSQNYIQVKFLKGFSEDAKVMYEDASQVVTEAISSIRTVASFCAEKRVTTSYMQKCQASMKQGIRSGTVGGLGFSFSNLMMYLAYALCFYVGAQFVHEGKSTFKDVFRVYFALIFTAFGISQTSGTATDSTKAQESTASILAIIDRKSKINSTSDEGIMLEKVDGNIDFRYVSFKYPSRPDVQVLSDFTLGIPSRKTVALVGESGSGKSTIIALLERFYDPDSGTISLDGAELKKLKLSWLRDQMGLVSQEPVLFNDTIHANIAYGKQGEVSEDEIIAAAKAANAHEFISSLPQGYSTTVGERGTQLSGGQKQRVAIARAILKDPRILLLDEATSALDAEAERVVQDALDQVMVSRTTIVVAHRLSTIKGADIIAVIKDGKVAEKGKHESLMGIKDGVYASLGSGLRSGE</sequence>
<dbReference type="Pfam" id="PF00005">
    <property type="entry name" value="ABC_tran"/>
    <property type="match status" value="2"/>
</dbReference>
<dbReference type="Pfam" id="PF00664">
    <property type="entry name" value="ABC_membrane"/>
    <property type="match status" value="2"/>
</dbReference>
<feature type="transmembrane region" description="Helical" evidence="12">
    <location>
        <begin position="318"/>
        <end position="338"/>
    </location>
</feature>
<reference evidence="15 16" key="1">
    <citation type="submission" date="2024-02" db="EMBL/GenBank/DDBJ databases">
        <title>High-quality chromosome-scale genome assembly of Pensacola bahiagrass (Paspalum notatum Flugge var. saurae).</title>
        <authorList>
            <person name="Vega J.M."/>
            <person name="Podio M."/>
            <person name="Orjuela J."/>
            <person name="Siena L.A."/>
            <person name="Pessino S.C."/>
            <person name="Combes M.C."/>
            <person name="Mariac C."/>
            <person name="Albertini E."/>
            <person name="Pupilli F."/>
            <person name="Ortiz J.P.A."/>
            <person name="Leblanc O."/>
        </authorList>
    </citation>
    <scope>NUCLEOTIDE SEQUENCE [LARGE SCALE GENOMIC DNA]</scope>
    <source>
        <strain evidence="15">R1</strain>
        <tissue evidence="15">Leaf</tissue>
    </source>
</reference>
<dbReference type="PANTHER" id="PTHR43394:SF16">
    <property type="entry name" value="ABC TRANSPORTER B FAMILY MEMBER 4-LIKE ISOFORM X1"/>
    <property type="match status" value="1"/>
</dbReference>
<name>A0AAQ3TCL3_PASNO</name>
<evidence type="ECO:0000256" key="5">
    <source>
        <dbReference type="ARBA" id="ARBA00022737"/>
    </source>
</evidence>
<evidence type="ECO:0000256" key="11">
    <source>
        <dbReference type="SAM" id="MobiDB-lite"/>
    </source>
</evidence>
<feature type="transmembrane region" description="Helical" evidence="12">
    <location>
        <begin position="869"/>
        <end position="892"/>
    </location>
</feature>
<feature type="transmembrane region" description="Helical" evidence="12">
    <location>
        <begin position="1052"/>
        <end position="1076"/>
    </location>
</feature>
<feature type="domain" description="ABC transporter" evidence="13">
    <location>
        <begin position="1150"/>
        <end position="1387"/>
    </location>
</feature>
<dbReference type="InterPro" id="IPR011527">
    <property type="entry name" value="ABC1_TM_dom"/>
</dbReference>
<keyword evidence="5" id="KW-0677">Repeat</keyword>
<feature type="transmembrane region" description="Helical" evidence="12">
    <location>
        <begin position="219"/>
        <end position="241"/>
    </location>
</feature>
<dbReference type="PANTHER" id="PTHR43394">
    <property type="entry name" value="ATP-DEPENDENT PERMEASE MDL1, MITOCHONDRIAL"/>
    <property type="match status" value="1"/>
</dbReference>
<feature type="region of interest" description="Disordered" evidence="11">
    <location>
        <begin position="796"/>
        <end position="816"/>
    </location>
</feature>
<feature type="compositionally biased region" description="Basic and acidic residues" evidence="11">
    <location>
        <begin position="8"/>
        <end position="21"/>
    </location>
</feature>
<dbReference type="GO" id="GO:0015421">
    <property type="term" value="F:ABC-type oligopeptide transporter activity"/>
    <property type="evidence" value="ECO:0007669"/>
    <property type="project" value="TreeGrafter"/>
</dbReference>
<dbReference type="PROSITE" id="PS50929">
    <property type="entry name" value="ABC_TM1F"/>
    <property type="match status" value="2"/>
</dbReference>
<dbReference type="InterPro" id="IPR039421">
    <property type="entry name" value="Type_1_exporter"/>
</dbReference>
<evidence type="ECO:0000256" key="7">
    <source>
        <dbReference type="ARBA" id="ARBA00022840"/>
    </source>
</evidence>
<dbReference type="Gene3D" id="3.40.50.300">
    <property type="entry name" value="P-loop containing nucleotide triphosphate hydrolases"/>
    <property type="match status" value="2"/>
</dbReference>
<evidence type="ECO:0000256" key="8">
    <source>
        <dbReference type="ARBA" id="ARBA00022989"/>
    </source>
</evidence>
<feature type="compositionally biased region" description="Basic and acidic residues" evidence="11">
    <location>
        <begin position="796"/>
        <end position="808"/>
    </location>
</feature>
<evidence type="ECO:0000256" key="10">
    <source>
        <dbReference type="ARBA" id="ARBA00023180"/>
    </source>
</evidence>
<dbReference type="GO" id="GO:0005524">
    <property type="term" value="F:ATP binding"/>
    <property type="evidence" value="ECO:0007669"/>
    <property type="project" value="UniProtKB-KW"/>
</dbReference>
<evidence type="ECO:0000256" key="9">
    <source>
        <dbReference type="ARBA" id="ARBA00023136"/>
    </source>
</evidence>
<gene>
    <name evidence="15" type="ORF">U9M48_018010</name>
</gene>
<dbReference type="CDD" id="cd18577">
    <property type="entry name" value="ABC_6TM_Pgp_ABCB1_D1_like"/>
    <property type="match status" value="1"/>
</dbReference>
<feature type="transmembrane region" description="Helical" evidence="12">
    <location>
        <begin position="948"/>
        <end position="966"/>
    </location>
</feature>
<dbReference type="SUPFAM" id="SSF90123">
    <property type="entry name" value="ABC transporter transmembrane region"/>
    <property type="match status" value="2"/>
</dbReference>
<dbReference type="InterPro" id="IPR003439">
    <property type="entry name" value="ABC_transporter-like_ATP-bd"/>
</dbReference>
<protein>
    <submittedName>
        <fullName evidence="15">Uncharacterized protein</fullName>
    </submittedName>
</protein>
<evidence type="ECO:0000259" key="14">
    <source>
        <dbReference type="PROSITE" id="PS50929"/>
    </source>
</evidence>
<dbReference type="FunFam" id="1.20.1560.10:FF:000360">
    <property type="entry name" value="Os01g0533900 protein"/>
    <property type="match status" value="1"/>
</dbReference>
<dbReference type="InterPro" id="IPR036640">
    <property type="entry name" value="ABC1_TM_sf"/>
</dbReference>
<dbReference type="PROSITE" id="PS00211">
    <property type="entry name" value="ABC_TRANSPORTER_1"/>
    <property type="match status" value="2"/>
</dbReference>
<dbReference type="FunFam" id="3.40.50.300:FF:000066">
    <property type="entry name" value="ABC transporter B family member 1"/>
    <property type="match status" value="2"/>
</dbReference>
<feature type="region of interest" description="Disordered" evidence="11">
    <location>
        <begin position="122"/>
        <end position="146"/>
    </location>
</feature>
<dbReference type="SMART" id="SM00382">
    <property type="entry name" value="AAA"/>
    <property type="match status" value="2"/>
</dbReference>
<feature type="domain" description="ABC transporter" evidence="13">
    <location>
        <begin position="495"/>
        <end position="731"/>
    </location>
</feature>
<keyword evidence="16" id="KW-1185">Reference proteome</keyword>
<keyword evidence="4 12" id="KW-0812">Transmembrane</keyword>
<dbReference type="InterPro" id="IPR027417">
    <property type="entry name" value="P-loop_NTPase"/>
</dbReference>
<feature type="transmembrane region" description="Helical" evidence="12">
    <location>
        <begin position="395"/>
        <end position="421"/>
    </location>
</feature>
<dbReference type="GO" id="GO:0016887">
    <property type="term" value="F:ATP hydrolysis activity"/>
    <property type="evidence" value="ECO:0007669"/>
    <property type="project" value="InterPro"/>
</dbReference>
<keyword evidence="9 12" id="KW-0472">Membrane</keyword>
<feature type="transmembrane region" description="Helical" evidence="12">
    <location>
        <begin position="827"/>
        <end position="849"/>
    </location>
</feature>
<dbReference type="GO" id="GO:0005886">
    <property type="term" value="C:plasma membrane"/>
    <property type="evidence" value="ECO:0007669"/>
    <property type="project" value="UniProtKB-SubCell"/>
</dbReference>
<feature type="domain" description="ABC transmembrane type-1" evidence="14">
    <location>
        <begin position="829"/>
        <end position="1115"/>
    </location>
</feature>
<keyword evidence="8 12" id="KW-1133">Transmembrane helix</keyword>
<dbReference type="FunFam" id="1.20.1560.10:FF:000044">
    <property type="entry name" value="ABC transporter B family member 9"/>
    <property type="match status" value="1"/>
</dbReference>
<evidence type="ECO:0000259" key="13">
    <source>
        <dbReference type="PROSITE" id="PS50893"/>
    </source>
</evidence>
<feature type="domain" description="ABC transmembrane type-1" evidence="14">
    <location>
        <begin position="174"/>
        <end position="460"/>
    </location>
</feature>
<dbReference type="EMBL" id="CP144748">
    <property type="protein sequence ID" value="WVZ69182.1"/>
    <property type="molecule type" value="Genomic_DNA"/>
</dbReference>
<feature type="region of interest" description="Disordered" evidence="11">
    <location>
        <begin position="1"/>
        <end position="22"/>
    </location>
</feature>
<organism evidence="15 16">
    <name type="scientific">Paspalum notatum var. saurae</name>
    <dbReference type="NCBI Taxonomy" id="547442"/>
    <lineage>
        <taxon>Eukaryota</taxon>
        <taxon>Viridiplantae</taxon>
        <taxon>Streptophyta</taxon>
        <taxon>Embryophyta</taxon>
        <taxon>Tracheophyta</taxon>
        <taxon>Spermatophyta</taxon>
        <taxon>Magnoliopsida</taxon>
        <taxon>Liliopsida</taxon>
        <taxon>Poales</taxon>
        <taxon>Poaceae</taxon>
        <taxon>PACMAD clade</taxon>
        <taxon>Panicoideae</taxon>
        <taxon>Andropogonodae</taxon>
        <taxon>Paspaleae</taxon>
        <taxon>Paspalinae</taxon>
        <taxon>Paspalum</taxon>
    </lineage>
</organism>
<evidence type="ECO:0000256" key="6">
    <source>
        <dbReference type="ARBA" id="ARBA00022741"/>
    </source>
</evidence>
<dbReference type="GO" id="GO:0005743">
    <property type="term" value="C:mitochondrial inner membrane"/>
    <property type="evidence" value="ECO:0007669"/>
    <property type="project" value="TreeGrafter"/>
</dbReference>
<evidence type="ECO:0000256" key="1">
    <source>
        <dbReference type="ARBA" id="ARBA00004651"/>
    </source>
</evidence>
<keyword evidence="6" id="KW-0547">Nucleotide-binding</keyword>
<dbReference type="FunFam" id="1.20.1560.10:FF:000025">
    <property type="entry name" value="ABC transporter B family member 9"/>
    <property type="match status" value="1"/>
</dbReference>
<dbReference type="CDD" id="cd18578">
    <property type="entry name" value="ABC_6TM_Pgp_ABCB1_D2_like"/>
    <property type="match status" value="1"/>
</dbReference>
<dbReference type="SUPFAM" id="SSF52540">
    <property type="entry name" value="P-loop containing nucleoside triphosphate hydrolases"/>
    <property type="match status" value="2"/>
</dbReference>
<comment type="subcellular location">
    <subcellularLocation>
        <location evidence="1">Cell membrane</location>
        <topology evidence="1">Multi-pass membrane protein</topology>
    </subcellularLocation>
</comment>
<keyword evidence="7" id="KW-0067">ATP-binding</keyword>
<feature type="transmembrane region" description="Helical" evidence="12">
    <location>
        <begin position="972"/>
        <end position="989"/>
    </location>
</feature>
<evidence type="ECO:0000313" key="16">
    <source>
        <dbReference type="Proteomes" id="UP001341281"/>
    </source>
</evidence>
<dbReference type="Proteomes" id="UP001341281">
    <property type="component" value="Chromosome 04"/>
</dbReference>
<comment type="similarity">
    <text evidence="2">Belongs to the ABC transporter superfamily. ABCB family. Multidrug resistance exporter (TC 3.A.1.201) subfamily.</text>
</comment>
<keyword evidence="10" id="KW-0325">Glycoprotein</keyword>